<protein>
    <submittedName>
        <fullName evidence="10">ABC transporter permease subunit</fullName>
    </submittedName>
</protein>
<gene>
    <name evidence="10" type="ORF">NE695_17570</name>
</gene>
<dbReference type="PANTHER" id="PTHR43227">
    <property type="entry name" value="BLL4140 PROTEIN"/>
    <property type="match status" value="1"/>
</dbReference>
<feature type="transmembrane region" description="Helical" evidence="7">
    <location>
        <begin position="33"/>
        <end position="52"/>
    </location>
</feature>
<sequence length="322" mass="36549">MSHTSTRGLPHHPGNTRQKRKKTATWKLMKSNWALYFFLLPTVVYFIIFNYIPMYGIQIAFKNFSASDGIWGSPWVGTYWIEQFISSPMFWNYFLNTLILSLYSLLAGFPAPIILALIINYIASPRFKRVAQTITYMPHFISVVVLVGMMSSFLSPSSGFVNTFLSMFGIEPIYFMGKSELFRHLYVWSGIWQNAGWDSIIYIAALTSVSPDLHEAAIIDGASKLQRIWNIDLPSILPITITLLILNCGGILGVGFEKAYLMQNYLNLNVSEVISTYTYKIGLQLSEFSYSTAIGLFNTLINFIVLVIVNTVARRTSEISLW</sequence>
<proteinExistence type="inferred from homology"/>
<dbReference type="Proteomes" id="UP001524473">
    <property type="component" value="Unassembled WGS sequence"/>
</dbReference>
<evidence type="ECO:0000256" key="6">
    <source>
        <dbReference type="ARBA" id="ARBA00023136"/>
    </source>
</evidence>
<feature type="transmembrane region" description="Helical" evidence="7">
    <location>
        <begin position="93"/>
        <end position="122"/>
    </location>
</feature>
<evidence type="ECO:0000256" key="5">
    <source>
        <dbReference type="ARBA" id="ARBA00022989"/>
    </source>
</evidence>
<dbReference type="Gene3D" id="1.10.3720.10">
    <property type="entry name" value="MetI-like"/>
    <property type="match status" value="1"/>
</dbReference>
<feature type="domain" description="ABC transmembrane type-1" evidence="9">
    <location>
        <begin position="94"/>
        <end position="309"/>
    </location>
</feature>
<feature type="transmembrane region" description="Helical" evidence="7">
    <location>
        <begin position="134"/>
        <end position="154"/>
    </location>
</feature>
<accession>A0ABT1S4I4</accession>
<dbReference type="InterPro" id="IPR050809">
    <property type="entry name" value="UgpAE/MalFG_permease"/>
</dbReference>
<comment type="similarity">
    <text evidence="7">Belongs to the binding-protein-dependent transport system permease family.</text>
</comment>
<dbReference type="Pfam" id="PF00528">
    <property type="entry name" value="BPD_transp_1"/>
    <property type="match status" value="1"/>
</dbReference>
<keyword evidence="11" id="KW-1185">Reference proteome</keyword>
<evidence type="ECO:0000256" key="3">
    <source>
        <dbReference type="ARBA" id="ARBA00022475"/>
    </source>
</evidence>
<evidence type="ECO:0000256" key="7">
    <source>
        <dbReference type="RuleBase" id="RU363032"/>
    </source>
</evidence>
<feature type="transmembrane region" description="Helical" evidence="7">
    <location>
        <begin position="293"/>
        <end position="313"/>
    </location>
</feature>
<dbReference type="RefSeq" id="WP_066864142.1">
    <property type="nucleotide sequence ID" value="NZ_CABKVV010000013.1"/>
</dbReference>
<evidence type="ECO:0000256" key="4">
    <source>
        <dbReference type="ARBA" id="ARBA00022692"/>
    </source>
</evidence>
<evidence type="ECO:0000313" key="10">
    <source>
        <dbReference type="EMBL" id="MCQ4841723.1"/>
    </source>
</evidence>
<keyword evidence="6 7" id="KW-0472">Membrane</keyword>
<feature type="transmembrane region" description="Helical" evidence="7">
    <location>
        <begin position="236"/>
        <end position="256"/>
    </location>
</feature>
<comment type="subcellular location">
    <subcellularLocation>
        <location evidence="1 7">Cell membrane</location>
        <topology evidence="1 7">Multi-pass membrane protein</topology>
    </subcellularLocation>
</comment>
<dbReference type="InterPro" id="IPR035906">
    <property type="entry name" value="MetI-like_sf"/>
</dbReference>
<evidence type="ECO:0000313" key="11">
    <source>
        <dbReference type="Proteomes" id="UP001524473"/>
    </source>
</evidence>
<keyword evidence="5 7" id="KW-1133">Transmembrane helix</keyword>
<evidence type="ECO:0000259" key="9">
    <source>
        <dbReference type="PROSITE" id="PS50928"/>
    </source>
</evidence>
<feature type="region of interest" description="Disordered" evidence="8">
    <location>
        <begin position="1"/>
        <end position="22"/>
    </location>
</feature>
<dbReference type="PROSITE" id="PS50928">
    <property type="entry name" value="ABC_TM1"/>
    <property type="match status" value="1"/>
</dbReference>
<organism evidence="10 11">
    <name type="scientific">Neglectibacter timonensis</name>
    <dbReference type="NCBI Taxonomy" id="1776382"/>
    <lineage>
        <taxon>Bacteria</taxon>
        <taxon>Bacillati</taxon>
        <taxon>Bacillota</taxon>
        <taxon>Clostridia</taxon>
        <taxon>Eubacteriales</taxon>
        <taxon>Oscillospiraceae</taxon>
        <taxon>Neglectibacter</taxon>
    </lineage>
</organism>
<evidence type="ECO:0000256" key="8">
    <source>
        <dbReference type="SAM" id="MobiDB-lite"/>
    </source>
</evidence>
<keyword evidence="2 7" id="KW-0813">Transport</keyword>
<name>A0ABT1S4I4_9FIRM</name>
<keyword evidence="4 7" id="KW-0812">Transmembrane</keyword>
<dbReference type="PANTHER" id="PTHR43227:SF11">
    <property type="entry name" value="BLL4140 PROTEIN"/>
    <property type="match status" value="1"/>
</dbReference>
<dbReference type="CDD" id="cd06261">
    <property type="entry name" value="TM_PBP2"/>
    <property type="match status" value="1"/>
</dbReference>
<dbReference type="EMBL" id="JANFZH010000069">
    <property type="protein sequence ID" value="MCQ4841723.1"/>
    <property type="molecule type" value="Genomic_DNA"/>
</dbReference>
<dbReference type="SUPFAM" id="SSF161098">
    <property type="entry name" value="MetI-like"/>
    <property type="match status" value="1"/>
</dbReference>
<keyword evidence="3" id="KW-1003">Cell membrane</keyword>
<dbReference type="InterPro" id="IPR000515">
    <property type="entry name" value="MetI-like"/>
</dbReference>
<dbReference type="GeneID" id="90532520"/>
<evidence type="ECO:0000256" key="1">
    <source>
        <dbReference type="ARBA" id="ARBA00004651"/>
    </source>
</evidence>
<evidence type="ECO:0000256" key="2">
    <source>
        <dbReference type="ARBA" id="ARBA00022448"/>
    </source>
</evidence>
<comment type="caution">
    <text evidence="10">The sequence shown here is derived from an EMBL/GenBank/DDBJ whole genome shotgun (WGS) entry which is preliminary data.</text>
</comment>
<reference evidence="10 11" key="1">
    <citation type="submission" date="2022-06" db="EMBL/GenBank/DDBJ databases">
        <title>Isolation of gut microbiota from human fecal samples.</title>
        <authorList>
            <person name="Pamer E.G."/>
            <person name="Barat B."/>
            <person name="Waligurski E."/>
            <person name="Medina S."/>
            <person name="Paddock L."/>
            <person name="Mostad J."/>
        </authorList>
    </citation>
    <scope>NUCLEOTIDE SEQUENCE [LARGE SCALE GENOMIC DNA]</scope>
    <source>
        <strain evidence="10 11">DFI.9.73</strain>
    </source>
</reference>